<dbReference type="NCBIfam" id="NF038151">
    <property type="entry name" value="lanthi_synth_III"/>
    <property type="match status" value="1"/>
</dbReference>
<proteinExistence type="predicted"/>
<dbReference type="GO" id="GO:0031179">
    <property type="term" value="P:peptide modification"/>
    <property type="evidence" value="ECO:0007669"/>
    <property type="project" value="InterPro"/>
</dbReference>
<name>A0A4R6SA10_LABRH</name>
<gene>
    <name evidence="2" type="ORF">EV186_104639</name>
</gene>
<dbReference type="InterPro" id="IPR057929">
    <property type="entry name" value="RamC_N"/>
</dbReference>
<dbReference type="InterPro" id="IPR053524">
    <property type="entry name" value="Aerial_hyphae_peptide-synth"/>
</dbReference>
<dbReference type="SMART" id="SM01260">
    <property type="entry name" value="LANC_like"/>
    <property type="match status" value="1"/>
</dbReference>
<dbReference type="InterPro" id="IPR058053">
    <property type="entry name" value="RamC_C"/>
</dbReference>
<dbReference type="OrthoDB" id="1492512at2"/>
<evidence type="ECO:0000313" key="3">
    <source>
        <dbReference type="Proteomes" id="UP000295444"/>
    </source>
</evidence>
<keyword evidence="2" id="KW-0418">Kinase</keyword>
<dbReference type="GO" id="GO:0005524">
    <property type="term" value="F:ATP binding"/>
    <property type="evidence" value="ECO:0007669"/>
    <property type="project" value="InterPro"/>
</dbReference>
<reference evidence="2 3" key="1">
    <citation type="submission" date="2019-03" db="EMBL/GenBank/DDBJ databases">
        <title>Genomic Encyclopedia of Type Strains, Phase IV (KMG-IV): sequencing the most valuable type-strain genomes for metagenomic binning, comparative biology and taxonomic classification.</title>
        <authorList>
            <person name="Goeker M."/>
        </authorList>
    </citation>
    <scope>NUCLEOTIDE SEQUENCE [LARGE SCALE GENOMIC DNA]</scope>
    <source>
        <strain evidence="2 3">DSM 45361</strain>
    </source>
</reference>
<dbReference type="EMBL" id="SNXZ01000004">
    <property type="protein sequence ID" value="TDP96651.1"/>
    <property type="molecule type" value="Genomic_DNA"/>
</dbReference>
<dbReference type="InterPro" id="IPR007822">
    <property type="entry name" value="LANC-like"/>
</dbReference>
<protein>
    <submittedName>
        <fullName evidence="2">Protein kinase-like protein</fullName>
    </submittedName>
</protein>
<dbReference type="Gene3D" id="1.10.510.10">
    <property type="entry name" value="Transferase(Phosphotransferase) domain 1"/>
    <property type="match status" value="1"/>
</dbReference>
<dbReference type="AlphaFoldDB" id="A0A4R6SA10"/>
<dbReference type="GO" id="GO:0005975">
    <property type="term" value="P:carbohydrate metabolic process"/>
    <property type="evidence" value="ECO:0007669"/>
    <property type="project" value="InterPro"/>
</dbReference>
<dbReference type="Gene3D" id="1.50.10.10">
    <property type="match status" value="1"/>
</dbReference>
<dbReference type="SUPFAM" id="SSF56112">
    <property type="entry name" value="Protein kinase-like (PK-like)"/>
    <property type="match status" value="1"/>
</dbReference>
<dbReference type="SUPFAM" id="SSF158745">
    <property type="entry name" value="LanC-like"/>
    <property type="match status" value="1"/>
</dbReference>
<sequence length="841" mass="90475">MDLRYEAFCLADPLFFDEQRANGSPADAFTAQAPAPQGWVAAERGIWRSLHPEGHVLPLQGWKIHVSATLSNADRVLATTAAYCAANRLAFKHLRGRTTLLARNAKYAPREGSGKLVTIYPVDEDQFATTLAKLSALLDGEPGPYILSDLRYGDGPLYVRYGGFAPRWTEVDGTRVPAVLRPDGQLVPDERKPTFVLPDWVSLPSCLAAHLAARRSGDPTVFPYKVSSPLHFSNGGGVYRATRTSDGVEVILKEARPHAGLDRDGRDAVARLHDEHAALDRLLGIPGIPRVYRRLTVWEHQFLEMEPMPGIPLGSWVARHYPLTRREATSQALADYTQRALAVLDAVTATLAEVHRRGVVFGDLHPQNILVEETDDGDRVSLVDFEMATHAADPRPPGLGAPGFRSTDGTAGIALDEHALAVLRLWLFLPVAPLLELAPGKLQSLVDHTRCRFSLPANHYAGLRTRAEHLPTELDRTDPDWPLVRKSIAQAILASATLQRADRLFPGDIETFRLGGACFGYGAAGILYALHVAGEGRYPEHERWLLNAIRTRPSRPGFLDGAHGIAFVLDAFGHEEQADDLLAAAATMTAQTSAHGLASGLAGIGLTRLYLGLRRRDRDLVADAVTIGERLLLDLEHAEAPGPVGRAGLHDGWSGPALLFIRLHQVTGDVAWLNHADRALARDIEECVRTDDGSLQVRDGTRTLPYAGVGSAGIALVAAQLVRAGGFPTAEQVPALLDSCRAEFCVQPGLFYGRAGLMSALAAHGQRDAVAMHLSRFAWTAVPYAGGIAFPGNQLLRLSMDVVTGGAGVLLALAGVLDGHGAVLPFLGEGGPSDLRPPAGG</sequence>
<dbReference type="InterPro" id="IPR012341">
    <property type="entry name" value="6hp_glycosidase-like_sf"/>
</dbReference>
<keyword evidence="2" id="KW-0808">Transferase</keyword>
<keyword evidence="3" id="KW-1185">Reference proteome</keyword>
<dbReference type="Proteomes" id="UP000295444">
    <property type="component" value="Unassembled WGS sequence"/>
</dbReference>
<dbReference type="SMART" id="SM00220">
    <property type="entry name" value="S_TKc"/>
    <property type="match status" value="1"/>
</dbReference>
<dbReference type="InterPro" id="IPR011009">
    <property type="entry name" value="Kinase-like_dom_sf"/>
</dbReference>
<dbReference type="GO" id="GO:0004672">
    <property type="term" value="F:protein kinase activity"/>
    <property type="evidence" value="ECO:0007669"/>
    <property type="project" value="InterPro"/>
</dbReference>
<dbReference type="CDD" id="cd04791">
    <property type="entry name" value="LanC_SerThrkinase"/>
    <property type="match status" value="1"/>
</dbReference>
<feature type="domain" description="Protein kinase" evidence="1">
    <location>
        <begin position="224"/>
        <end position="498"/>
    </location>
</feature>
<evidence type="ECO:0000313" key="2">
    <source>
        <dbReference type="EMBL" id="TDP96651.1"/>
    </source>
</evidence>
<dbReference type="RefSeq" id="WP_133851973.1">
    <property type="nucleotide sequence ID" value="NZ_SNXZ01000004.1"/>
</dbReference>
<dbReference type="Pfam" id="PF00069">
    <property type="entry name" value="Pkinase"/>
    <property type="match status" value="1"/>
</dbReference>
<accession>A0A4R6SA10</accession>
<dbReference type="PROSITE" id="PS50011">
    <property type="entry name" value="PROTEIN_KINASE_DOM"/>
    <property type="match status" value="1"/>
</dbReference>
<dbReference type="InterPro" id="IPR000719">
    <property type="entry name" value="Prot_kinase_dom"/>
</dbReference>
<evidence type="ECO:0000259" key="1">
    <source>
        <dbReference type="PROSITE" id="PS50011"/>
    </source>
</evidence>
<dbReference type="Pfam" id="PF25816">
    <property type="entry name" value="RamC_N"/>
    <property type="match status" value="1"/>
</dbReference>
<organism evidence="2 3">
    <name type="scientific">Labedaea rhizosphaerae</name>
    <dbReference type="NCBI Taxonomy" id="598644"/>
    <lineage>
        <taxon>Bacteria</taxon>
        <taxon>Bacillati</taxon>
        <taxon>Actinomycetota</taxon>
        <taxon>Actinomycetes</taxon>
        <taxon>Pseudonocardiales</taxon>
        <taxon>Pseudonocardiaceae</taxon>
        <taxon>Labedaea</taxon>
    </lineage>
</organism>
<comment type="caution">
    <text evidence="2">The sequence shown here is derived from an EMBL/GenBank/DDBJ whole genome shotgun (WGS) entry which is preliminary data.</text>
</comment>